<evidence type="ECO:0000313" key="1">
    <source>
        <dbReference type="EMBL" id="EID56588.1"/>
    </source>
</evidence>
<dbReference type="Gene3D" id="3.40.50.1000">
    <property type="entry name" value="HAD superfamily/HAD-like"/>
    <property type="match status" value="1"/>
</dbReference>
<keyword evidence="2" id="KW-1185">Reference proteome</keyword>
<dbReference type="InterPro" id="IPR010037">
    <property type="entry name" value="FkbH_domain"/>
</dbReference>
<protein>
    <submittedName>
        <fullName evidence="1">Subfamily IIIC HAD-superfamily phosphatase</fullName>
    </submittedName>
</protein>
<dbReference type="HOGENOM" id="CLU_018095_0_0_11"/>
<reference evidence="1 2" key="1">
    <citation type="submission" date="2012-01" db="EMBL/GenBank/DDBJ databases">
        <title>Improved High-Quality Draft sequence of Saccharomonospora xinjiangensis XJ-54.</title>
        <authorList>
            <consortium name="US DOE Joint Genome Institute"/>
            <person name="Lucas S."/>
            <person name="Han J."/>
            <person name="Lapidus A."/>
            <person name="Cheng J.-F."/>
            <person name="Goodwin L."/>
            <person name="Pitluck S."/>
            <person name="Peters L."/>
            <person name="Mikhailova N."/>
            <person name="Teshima H."/>
            <person name="Detter J.C."/>
            <person name="Han C."/>
            <person name="Tapia R."/>
            <person name="Land M."/>
            <person name="Hauser L."/>
            <person name="Kyrpides N."/>
            <person name="Ivanova N."/>
            <person name="Pagani I."/>
            <person name="Brambilla E.-M."/>
            <person name="Klenk H.-P."/>
            <person name="Woyke T."/>
        </authorList>
    </citation>
    <scope>NUCLEOTIDE SEQUENCE [LARGE SCALE GENOMIC DNA]</scope>
    <source>
        <strain evidence="1 2">XJ-54</strain>
    </source>
</reference>
<dbReference type="NCBIfam" id="TIGR01681">
    <property type="entry name" value="HAD-SF-IIIC"/>
    <property type="match status" value="1"/>
</dbReference>
<dbReference type="InterPro" id="IPR016181">
    <property type="entry name" value="Acyl_CoA_acyltransferase"/>
</dbReference>
<dbReference type="AlphaFoldDB" id="I0V8Y5"/>
<dbReference type="InterPro" id="IPR023214">
    <property type="entry name" value="HAD_sf"/>
</dbReference>
<dbReference type="STRING" id="882086.SacxiDRAFT_4409"/>
<dbReference type="EMBL" id="JH636049">
    <property type="protein sequence ID" value="EID56588.1"/>
    <property type="molecule type" value="Genomic_DNA"/>
</dbReference>
<accession>I0V8Y5</accession>
<dbReference type="Pfam" id="PF00702">
    <property type="entry name" value="Hydrolase"/>
    <property type="match status" value="1"/>
</dbReference>
<proteinExistence type="predicted"/>
<evidence type="ECO:0000313" key="2">
    <source>
        <dbReference type="Proteomes" id="UP000004691"/>
    </source>
</evidence>
<dbReference type="SUPFAM" id="SSF56784">
    <property type="entry name" value="HAD-like"/>
    <property type="match status" value="1"/>
</dbReference>
<sequence>MSEHTEHVTTVKCLVWDLDNTLWKGTLLEDGEVTLADDIRAVVAELDSRGILQAVASKNDHEPTWARLEELGIAEYFVLAEIGWGPKSESVRSIAERLNFAHRTIAFIDDQPAERAEVAFHLPEVRCYPAEQAATLTELPEFTPATRTVDSGKRRAMYQANFRRDAERKEFTGPDEEFLRSLKLELDVFRATEVELSRVEELTLRTSQMNATGVHYSDETLRGLLGDDDHEVLVATLADRFGTHGAIGVLLLENRGPAWHLKLLATSCRVVSFGVGTVLLNWLATEAAEAGAHLLADFRRTDRNRMMEIAYRFAGFDEGDCDCRSAVPDTDVDGLQRLHLLPQRHEPPTTMHVRTPGLGRRWPRAGAGVGGTP</sequence>
<dbReference type="RefSeq" id="WP_006240822.1">
    <property type="nucleotide sequence ID" value="NZ_JH636049.1"/>
</dbReference>
<dbReference type="Proteomes" id="UP000004691">
    <property type="component" value="Unassembled WGS sequence"/>
</dbReference>
<organism evidence="1 2">
    <name type="scientific">Saccharomonospora xinjiangensis XJ-54</name>
    <dbReference type="NCBI Taxonomy" id="882086"/>
    <lineage>
        <taxon>Bacteria</taxon>
        <taxon>Bacillati</taxon>
        <taxon>Actinomycetota</taxon>
        <taxon>Actinomycetes</taxon>
        <taxon>Pseudonocardiales</taxon>
        <taxon>Pseudonocardiaceae</taxon>
        <taxon>Saccharomonospora</taxon>
    </lineage>
</organism>
<name>I0V8Y5_9PSEU</name>
<dbReference type="InterPro" id="IPR010033">
    <property type="entry name" value="HAD_SF_ppase_IIIC"/>
</dbReference>
<dbReference type="eggNOG" id="COG3882">
    <property type="taxonomic scope" value="Bacteria"/>
</dbReference>
<gene>
    <name evidence="1" type="ORF">SacxiDRAFT_4409</name>
</gene>
<dbReference type="NCBIfam" id="TIGR01686">
    <property type="entry name" value="FkbH"/>
    <property type="match status" value="1"/>
</dbReference>
<dbReference type="InterPro" id="IPR036412">
    <property type="entry name" value="HAD-like_sf"/>
</dbReference>
<dbReference type="SUPFAM" id="SSF55729">
    <property type="entry name" value="Acyl-CoA N-acyltransferases (Nat)"/>
    <property type="match status" value="1"/>
</dbReference>